<protein>
    <recommendedName>
        <fullName evidence="2">Glyoxylate reductase/hydroxypyruvate reductase</fullName>
    </recommendedName>
</protein>
<organism evidence="6">
    <name type="scientific">Medioppia subpectinata</name>
    <dbReference type="NCBI Taxonomy" id="1979941"/>
    <lineage>
        <taxon>Eukaryota</taxon>
        <taxon>Metazoa</taxon>
        <taxon>Ecdysozoa</taxon>
        <taxon>Arthropoda</taxon>
        <taxon>Chelicerata</taxon>
        <taxon>Arachnida</taxon>
        <taxon>Acari</taxon>
        <taxon>Acariformes</taxon>
        <taxon>Sarcoptiformes</taxon>
        <taxon>Oribatida</taxon>
        <taxon>Brachypylina</taxon>
        <taxon>Oppioidea</taxon>
        <taxon>Oppiidae</taxon>
        <taxon>Medioppia</taxon>
    </lineage>
</organism>
<evidence type="ECO:0000313" key="6">
    <source>
        <dbReference type="EMBL" id="CAD7625874.1"/>
    </source>
</evidence>
<dbReference type="SUPFAM" id="SSF51735">
    <property type="entry name" value="NAD(P)-binding Rossmann-fold domains"/>
    <property type="match status" value="1"/>
</dbReference>
<dbReference type="InterPro" id="IPR036291">
    <property type="entry name" value="NAD(P)-bd_dom_sf"/>
</dbReference>
<dbReference type="OrthoDB" id="298012at2759"/>
<dbReference type="Proteomes" id="UP000759131">
    <property type="component" value="Unassembled WGS sequence"/>
</dbReference>
<dbReference type="GO" id="GO:0051287">
    <property type="term" value="F:NAD binding"/>
    <property type="evidence" value="ECO:0007669"/>
    <property type="project" value="InterPro"/>
</dbReference>
<dbReference type="PANTHER" id="PTHR10996">
    <property type="entry name" value="2-HYDROXYACID DEHYDROGENASE-RELATED"/>
    <property type="match status" value="1"/>
</dbReference>
<evidence type="ECO:0000256" key="1">
    <source>
        <dbReference type="ARBA" id="ARBA00023002"/>
    </source>
</evidence>
<feature type="domain" description="D-isomer specific 2-hydroxyacid dehydrogenase NAD-binding" evidence="5">
    <location>
        <begin position="145"/>
        <end position="324"/>
    </location>
</feature>
<dbReference type="Pfam" id="PF02826">
    <property type="entry name" value="2-Hacid_dh_C"/>
    <property type="match status" value="1"/>
</dbReference>
<dbReference type="FunFam" id="3.40.50.720:FF:000026">
    <property type="entry name" value="Glyoxylate/hydroxypyruvate reductase B"/>
    <property type="match status" value="1"/>
</dbReference>
<dbReference type="EMBL" id="OC857970">
    <property type="protein sequence ID" value="CAD7625874.1"/>
    <property type="molecule type" value="Genomic_DNA"/>
</dbReference>
<evidence type="ECO:0000256" key="3">
    <source>
        <dbReference type="RuleBase" id="RU003719"/>
    </source>
</evidence>
<dbReference type="InterPro" id="IPR029753">
    <property type="entry name" value="D-isomer_DH_CS"/>
</dbReference>
<feature type="domain" description="D-isomer specific 2-hydroxyacid dehydrogenase catalytic" evidence="4">
    <location>
        <begin position="60"/>
        <end position="355"/>
    </location>
</feature>
<keyword evidence="7" id="KW-1185">Reference proteome</keyword>
<comment type="similarity">
    <text evidence="3">Belongs to the D-isomer specific 2-hydroxyacid dehydrogenase family.</text>
</comment>
<keyword evidence="1 3" id="KW-0560">Oxidoreductase</keyword>
<dbReference type="SUPFAM" id="SSF52283">
    <property type="entry name" value="Formate/glycerate dehydrogenase catalytic domain-like"/>
    <property type="match status" value="1"/>
</dbReference>
<name>A0A7R9PZB4_9ACAR</name>
<accession>A0A7R9PZB4</accession>
<dbReference type="GO" id="GO:0008465">
    <property type="term" value="F:hydroxypyruvate reductase (NADH) activity"/>
    <property type="evidence" value="ECO:0007669"/>
    <property type="project" value="TreeGrafter"/>
</dbReference>
<dbReference type="Gene3D" id="3.40.50.720">
    <property type="entry name" value="NAD(P)-binding Rossmann-like Domain"/>
    <property type="match status" value="2"/>
</dbReference>
<evidence type="ECO:0000313" key="7">
    <source>
        <dbReference type="Proteomes" id="UP000759131"/>
    </source>
</evidence>
<reference evidence="6" key="1">
    <citation type="submission" date="2020-11" db="EMBL/GenBank/DDBJ databases">
        <authorList>
            <person name="Tran Van P."/>
        </authorList>
    </citation>
    <scope>NUCLEOTIDE SEQUENCE</scope>
</reference>
<dbReference type="GO" id="GO:0030267">
    <property type="term" value="F:glyoxylate reductase (NADPH) activity"/>
    <property type="evidence" value="ECO:0007669"/>
    <property type="project" value="TreeGrafter"/>
</dbReference>
<evidence type="ECO:0000256" key="2">
    <source>
        <dbReference type="ARBA" id="ARBA00073306"/>
    </source>
</evidence>
<dbReference type="InterPro" id="IPR050223">
    <property type="entry name" value="D-isomer_2-hydroxyacid_DH"/>
</dbReference>
<proteinExistence type="inferred from homology"/>
<dbReference type="Pfam" id="PF00389">
    <property type="entry name" value="2-Hacid_dh"/>
    <property type="match status" value="1"/>
</dbReference>
<dbReference type="GO" id="GO:0005829">
    <property type="term" value="C:cytosol"/>
    <property type="evidence" value="ECO:0007669"/>
    <property type="project" value="TreeGrafter"/>
</dbReference>
<dbReference type="CDD" id="cd05301">
    <property type="entry name" value="GDH"/>
    <property type="match status" value="1"/>
</dbReference>
<dbReference type="PROSITE" id="PS00671">
    <property type="entry name" value="D_2_HYDROXYACID_DH_3"/>
    <property type="match status" value="1"/>
</dbReference>
<dbReference type="InterPro" id="IPR006139">
    <property type="entry name" value="D-isomer_2_OHA_DH_cat_dom"/>
</dbReference>
<gene>
    <name evidence="6" type="ORF">OSB1V03_LOCUS6307</name>
</gene>
<evidence type="ECO:0000259" key="4">
    <source>
        <dbReference type="Pfam" id="PF00389"/>
    </source>
</evidence>
<dbReference type="EMBL" id="CAJPIZ010003395">
    <property type="protein sequence ID" value="CAG2106304.1"/>
    <property type="molecule type" value="Genomic_DNA"/>
</dbReference>
<sequence length="357" mass="39453">MLKRLMNRIIGFSVNVLKRKLIARNYISVLERSTRMSSCLVTRPDLPQPLYDTLRPMCALDVWQKPSIMPRDELLERIRGKSTLVCTLSDRIDSQVLNSATESLRMIATISAGYDHIDIEECRRRGIKVGNTPDVLTDAVAELTIALLLATSRRLFEANKAMRNGEWKTGWNHQFMCGASIKDSVVGLVGAGRIGEAVLQRLIPFKAKHYLYSGNKAKPSVDSIGAKFVSFDELLEKSDFVIISCPLNDKTRHMFNEKALKRMKKSAILINTSRGPVVDQSALYNALKNGDIRGAGLDVMEVEPIPLDDPLLSLSNAVILPHIGSAAEDSRLAMAVLTARNVMAGLQQSPLPAPVCQ</sequence>
<dbReference type="PANTHER" id="PTHR10996:SF277">
    <property type="entry name" value="GLYOXYLATE REDUCTASE_HYDROXYPYRUVATE REDUCTASE"/>
    <property type="match status" value="1"/>
</dbReference>
<dbReference type="InterPro" id="IPR006140">
    <property type="entry name" value="D-isomer_DH_NAD-bd"/>
</dbReference>
<dbReference type="AlphaFoldDB" id="A0A7R9PZB4"/>
<evidence type="ECO:0000259" key="5">
    <source>
        <dbReference type="Pfam" id="PF02826"/>
    </source>
</evidence>